<evidence type="ECO:0000256" key="2">
    <source>
        <dbReference type="ARBA" id="ARBA00005648"/>
    </source>
</evidence>
<name>A0AAD2D0D8_EUPCR</name>
<dbReference type="InterPro" id="IPR039542">
    <property type="entry name" value="Erv_N"/>
</dbReference>
<evidence type="ECO:0000259" key="8">
    <source>
        <dbReference type="Pfam" id="PF13850"/>
    </source>
</evidence>
<evidence type="ECO:0000259" key="7">
    <source>
        <dbReference type="Pfam" id="PF07970"/>
    </source>
</evidence>
<feature type="domain" description="Endoplasmic reticulum vesicle transporter N-terminal" evidence="8">
    <location>
        <begin position="14"/>
        <end position="91"/>
    </location>
</feature>
<dbReference type="GO" id="GO:0005783">
    <property type="term" value="C:endoplasmic reticulum"/>
    <property type="evidence" value="ECO:0007669"/>
    <property type="project" value="TreeGrafter"/>
</dbReference>
<sequence>MNKNRDGFFIDINFIEKTYSGAILSVISLMIIVSLCMFEIQAFFDDNIISVLKIEQMDPHEKMFINIDIDFPATPCDVISLDIQDEMGSHMVDVGDSLRKIRKNVKKDENGLTPKELSDIVQGAMGFSEKTILEEFKRAQVAFETGEGCSLKGYISVNRVPGNFHIGSHAYMQLLGMLGQQINLTHTINHLSFGRKRVIKSIESKFQDKVGELTPLNGHKVVSEELGTSTNYQLNLVPTRYRDNLGLRHSVVYQYTYTVGSENIGNEVIYFKYFINGITVDYMQTADTFLQFIIGICTIIGGVFTVFHILSAMLNKSINVLYKERIGKKD</sequence>
<evidence type="ECO:0000256" key="1">
    <source>
        <dbReference type="ARBA" id="ARBA00004141"/>
    </source>
</evidence>
<keyword evidence="3 6" id="KW-0812">Transmembrane</keyword>
<feature type="transmembrane region" description="Helical" evidence="6">
    <location>
        <begin position="21"/>
        <end position="44"/>
    </location>
</feature>
<proteinExistence type="inferred from homology"/>
<comment type="caution">
    <text evidence="9">The sequence shown here is derived from an EMBL/GenBank/DDBJ whole genome shotgun (WGS) entry which is preliminary data.</text>
</comment>
<organism evidence="9 10">
    <name type="scientific">Euplotes crassus</name>
    <dbReference type="NCBI Taxonomy" id="5936"/>
    <lineage>
        <taxon>Eukaryota</taxon>
        <taxon>Sar</taxon>
        <taxon>Alveolata</taxon>
        <taxon>Ciliophora</taxon>
        <taxon>Intramacronucleata</taxon>
        <taxon>Spirotrichea</taxon>
        <taxon>Hypotrichia</taxon>
        <taxon>Euplotida</taxon>
        <taxon>Euplotidae</taxon>
        <taxon>Moneuplotes</taxon>
    </lineage>
</organism>
<evidence type="ECO:0000256" key="3">
    <source>
        <dbReference type="ARBA" id="ARBA00022692"/>
    </source>
</evidence>
<keyword evidence="5 6" id="KW-0472">Membrane</keyword>
<dbReference type="Proteomes" id="UP001295684">
    <property type="component" value="Unassembled WGS sequence"/>
</dbReference>
<dbReference type="InterPro" id="IPR012936">
    <property type="entry name" value="Erv_C"/>
</dbReference>
<feature type="domain" description="Endoplasmic reticulum vesicle transporter C-terminal" evidence="7">
    <location>
        <begin position="140"/>
        <end position="310"/>
    </location>
</feature>
<dbReference type="GO" id="GO:0016020">
    <property type="term" value="C:membrane"/>
    <property type="evidence" value="ECO:0007669"/>
    <property type="project" value="UniProtKB-SubCell"/>
</dbReference>
<dbReference type="Pfam" id="PF13850">
    <property type="entry name" value="ERGIC_N"/>
    <property type="match status" value="1"/>
</dbReference>
<dbReference type="InterPro" id="IPR045888">
    <property type="entry name" value="Erv"/>
</dbReference>
<gene>
    <name evidence="9" type="ORF">ECRASSUSDP1_LOCUS17165</name>
</gene>
<evidence type="ECO:0000313" key="9">
    <source>
        <dbReference type="EMBL" id="CAI2375800.1"/>
    </source>
</evidence>
<dbReference type="EMBL" id="CAMPGE010017305">
    <property type="protein sequence ID" value="CAI2375800.1"/>
    <property type="molecule type" value="Genomic_DNA"/>
</dbReference>
<evidence type="ECO:0000256" key="5">
    <source>
        <dbReference type="ARBA" id="ARBA00023136"/>
    </source>
</evidence>
<dbReference type="Pfam" id="PF07970">
    <property type="entry name" value="COPIIcoated_ERV"/>
    <property type="match status" value="1"/>
</dbReference>
<reference evidence="9" key="1">
    <citation type="submission" date="2023-07" db="EMBL/GenBank/DDBJ databases">
        <authorList>
            <consortium name="AG Swart"/>
            <person name="Singh M."/>
            <person name="Singh A."/>
            <person name="Seah K."/>
            <person name="Emmerich C."/>
        </authorList>
    </citation>
    <scope>NUCLEOTIDE SEQUENCE</scope>
    <source>
        <strain evidence="9">DP1</strain>
    </source>
</reference>
<dbReference type="GO" id="GO:0030134">
    <property type="term" value="C:COPII-coated ER to Golgi transport vesicle"/>
    <property type="evidence" value="ECO:0007669"/>
    <property type="project" value="TreeGrafter"/>
</dbReference>
<keyword evidence="10" id="KW-1185">Reference proteome</keyword>
<feature type="transmembrane region" description="Helical" evidence="6">
    <location>
        <begin position="289"/>
        <end position="314"/>
    </location>
</feature>
<evidence type="ECO:0000256" key="6">
    <source>
        <dbReference type="SAM" id="Phobius"/>
    </source>
</evidence>
<evidence type="ECO:0000256" key="4">
    <source>
        <dbReference type="ARBA" id="ARBA00022989"/>
    </source>
</evidence>
<dbReference type="PANTHER" id="PTHR10984">
    <property type="entry name" value="ENDOPLASMIC RETICULUM-GOLGI INTERMEDIATE COMPARTMENT PROTEIN"/>
    <property type="match status" value="1"/>
</dbReference>
<keyword evidence="4 6" id="KW-1133">Transmembrane helix</keyword>
<comment type="similarity">
    <text evidence="2">Belongs to the ERGIC family.</text>
</comment>
<dbReference type="AlphaFoldDB" id="A0AAD2D0D8"/>
<evidence type="ECO:0000313" key="10">
    <source>
        <dbReference type="Proteomes" id="UP001295684"/>
    </source>
</evidence>
<comment type="subcellular location">
    <subcellularLocation>
        <location evidence="1">Membrane</location>
        <topology evidence="1">Multi-pass membrane protein</topology>
    </subcellularLocation>
</comment>
<accession>A0AAD2D0D8</accession>
<dbReference type="PANTHER" id="PTHR10984:SF25">
    <property type="entry name" value="ENDOPLASMIC RETICULUM-GOLGI INTERMEDIATE COMPARTMENT PROTEIN 3"/>
    <property type="match status" value="1"/>
</dbReference>
<protein>
    <submittedName>
        <fullName evidence="9">Uncharacterized protein</fullName>
    </submittedName>
</protein>